<dbReference type="PANTHER" id="PTHR12792">
    <property type="entry name" value="EXTRA SPINDLE POLES 1-RELATED"/>
    <property type="match status" value="1"/>
</dbReference>
<evidence type="ECO:0000256" key="2">
    <source>
        <dbReference type="ARBA" id="ARBA00012489"/>
    </source>
</evidence>
<dbReference type="GO" id="GO:0005737">
    <property type="term" value="C:cytoplasm"/>
    <property type="evidence" value="ECO:0007669"/>
    <property type="project" value="TreeGrafter"/>
</dbReference>
<evidence type="ECO:0000256" key="3">
    <source>
        <dbReference type="ARBA" id="ARBA00022801"/>
    </source>
</evidence>
<keyword evidence="4" id="KW-0159">Chromosome partition</keyword>
<dbReference type="GO" id="GO:0004197">
    <property type="term" value="F:cysteine-type endopeptidase activity"/>
    <property type="evidence" value="ECO:0007669"/>
    <property type="project" value="InterPro"/>
</dbReference>
<dbReference type="Pfam" id="PF03568">
    <property type="entry name" value="Separin_C"/>
    <property type="match status" value="1"/>
</dbReference>
<dbReference type="EC" id="3.4.22.49" evidence="2"/>
<feature type="domain" description="Peptidase C50" evidence="5">
    <location>
        <begin position="955"/>
        <end position="1055"/>
    </location>
</feature>
<dbReference type="GO" id="GO:0005634">
    <property type="term" value="C:nucleus"/>
    <property type="evidence" value="ECO:0007669"/>
    <property type="project" value="InterPro"/>
</dbReference>
<dbReference type="InterPro" id="IPR005314">
    <property type="entry name" value="Peptidase_C50"/>
</dbReference>
<gene>
    <name evidence="6" type="ORF">TCIL3000_1_1500</name>
</gene>
<dbReference type="AlphaFoldDB" id="G0UJ32"/>
<sequence length="1158" mass="126199">MEVGRGNESRTQDVLHPLSHEAEVRAALAAAEVSTGGEWGAVRTLASRARSTLQAGRGALALSLITAALKLAPQPFRQLASLEQLASGGTGAQACLTVAKEVVLREIDKVTANLMSTALIVWHGAVTRTASSSSCPQSFLCFSHCIACTLSLLAGKGSVHQDLQACWLYNMLAFAHRCKATEGVACYLLGQTQGEAKLPEDLRGNDTSQLHFSTPSERNVVREFIYGGLQESRTAAMFNRICTGLYAEGCTKLHLAQNEMHRRASALTDILRRGFSHETLLYTVDFRRPMCMEPQDINLLCQSTMSEDILTVPREVFGPIRLACLLRGIIARAVRSPVGECKLASLSSVVALALRHQYIDIAAEIVRSCVELVDPADASLLLWGADLESTLKRDASTSVRVGTKCLVAMRRKAEERQCSRPLQMHSPNLLLHEAVQQSCSEKEVLRDLVLADEFTHLLPAGLAILRGCDSFRQRLLADKIALPLILSSLSRLIVQLVDEGDAPLARCFMPLVANLCVAAPSRSHFILTLQALAAFAKCCASNIEEWDLVASTLSPFAPPSPMGANRAYHSTKSNTVGRSFLSRRQVYDPLFPHEERQTAVPNCYCQVQITLAREGEGVRLCRFTNAKPENVLQWEKVLPIQEQLLQLVDEMKDIERQNRTHLRSAEEGATPALEEISAPSTPMSLSPPAAGGIMCATGDEARKAREGWWDRRRALNDAIGVVVQSMQSDRAFGCWRLAMCGDLPDTCRAAVHNASDALLQALNIHTQYQGDIFLLLSGLPFMGSHSLTSSKIMFNPPHLDSSNPCSSCKEMLSELAGALGRELCDYVVGKSMDIILEASRLATTQVLDAMATTLLDQQNGVAISYPRDNGEHQLNENFHVNLLDIPRTTVYLVLDNELHVLPFEGVDVLRHGCVARVPTKSFVPTFTSIADDRCCVGDSGDPVTGEGDGDVHCSTGSVYCVIDPLGVMSKTSGMLLPLCTQAGWCVKSHNAPPPASLLRDLYEMDTRLYLYAGHGRGEDLLHRGELYDRLPDPFRFPAVLLMGCSSAHMDGGATYDCYGMPYAFLHAGAPLFVGCLWHVTDGEIDRLTRRLLLLISGGSCGGCKGAVRRPVTIAEALRLARRSCKLPFLTGCATVLYGVDLPLRRNMKENGVATGAPR</sequence>
<evidence type="ECO:0000259" key="5">
    <source>
        <dbReference type="PROSITE" id="PS51700"/>
    </source>
</evidence>
<organism evidence="6">
    <name type="scientific">Trypanosoma congolense (strain IL3000)</name>
    <dbReference type="NCBI Taxonomy" id="1068625"/>
    <lineage>
        <taxon>Eukaryota</taxon>
        <taxon>Discoba</taxon>
        <taxon>Euglenozoa</taxon>
        <taxon>Kinetoplastea</taxon>
        <taxon>Metakinetoplastina</taxon>
        <taxon>Trypanosomatida</taxon>
        <taxon>Trypanosomatidae</taxon>
        <taxon>Trypanosoma</taxon>
        <taxon>Nannomonas</taxon>
    </lineage>
</organism>
<dbReference type="EMBL" id="HE575314">
    <property type="protein sequence ID" value="CCC89382.1"/>
    <property type="molecule type" value="Genomic_DNA"/>
</dbReference>
<evidence type="ECO:0000256" key="1">
    <source>
        <dbReference type="ARBA" id="ARBA00000451"/>
    </source>
</evidence>
<dbReference type="VEuPathDB" id="TriTrypDB:TcIL3000_1_1500"/>
<dbReference type="GO" id="GO:0006508">
    <property type="term" value="P:proteolysis"/>
    <property type="evidence" value="ECO:0007669"/>
    <property type="project" value="InterPro"/>
</dbReference>
<evidence type="ECO:0000313" key="6">
    <source>
        <dbReference type="EMBL" id="CCC89382.1"/>
    </source>
</evidence>
<proteinExistence type="predicted"/>
<evidence type="ECO:0000256" key="4">
    <source>
        <dbReference type="ARBA" id="ARBA00022829"/>
    </source>
</evidence>
<dbReference type="PROSITE" id="PS51700">
    <property type="entry name" value="SEPARIN"/>
    <property type="match status" value="1"/>
</dbReference>
<protein>
    <recommendedName>
        <fullName evidence="2">separase</fullName>
        <ecNumber evidence="2">3.4.22.49</ecNumber>
    </recommendedName>
</protein>
<dbReference type="GO" id="GO:0051307">
    <property type="term" value="P:meiotic chromosome separation"/>
    <property type="evidence" value="ECO:0007669"/>
    <property type="project" value="TreeGrafter"/>
</dbReference>
<comment type="catalytic activity">
    <reaction evidence="1">
        <text>All bonds known to be hydrolyzed by this endopeptidase have arginine in P1 and an acidic residue in P4. P6 is often occupied by an acidic residue or by a hydroxy-amino-acid residue, the phosphorylation of which enhances cleavage.</text>
        <dbReference type="EC" id="3.4.22.49"/>
    </reaction>
</comment>
<accession>G0UJ32</accession>
<dbReference type="GO" id="GO:0072686">
    <property type="term" value="C:mitotic spindle"/>
    <property type="evidence" value="ECO:0007669"/>
    <property type="project" value="TreeGrafter"/>
</dbReference>
<dbReference type="InterPro" id="IPR030397">
    <property type="entry name" value="SEPARIN_core_dom"/>
</dbReference>
<reference evidence="6" key="1">
    <citation type="journal article" date="2012" name="Proc. Natl. Acad. Sci. U.S.A.">
        <title>Antigenic diversity is generated by distinct evolutionary mechanisms in African trypanosome species.</title>
        <authorList>
            <person name="Jackson A.P."/>
            <person name="Berry A."/>
            <person name="Aslett M."/>
            <person name="Allison H.C."/>
            <person name="Burton P."/>
            <person name="Vavrova-Anderson J."/>
            <person name="Brown R."/>
            <person name="Browne H."/>
            <person name="Corton N."/>
            <person name="Hauser H."/>
            <person name="Gamble J."/>
            <person name="Gilderthorp R."/>
            <person name="Marcello L."/>
            <person name="McQuillan J."/>
            <person name="Otto T.D."/>
            <person name="Quail M.A."/>
            <person name="Sanders M.J."/>
            <person name="van Tonder A."/>
            <person name="Ginger M.L."/>
            <person name="Field M.C."/>
            <person name="Barry J.D."/>
            <person name="Hertz-Fowler C."/>
            <person name="Berriman M."/>
        </authorList>
    </citation>
    <scope>NUCLEOTIDE SEQUENCE</scope>
    <source>
        <strain evidence="6">IL3000</strain>
    </source>
</reference>
<keyword evidence="3" id="KW-0378">Hydrolase</keyword>
<name>G0UJ32_TRYCI</name>
<dbReference type="PANTHER" id="PTHR12792:SF0">
    <property type="entry name" value="SEPARIN"/>
    <property type="match status" value="1"/>
</dbReference>